<feature type="region of interest" description="Disordered" evidence="1">
    <location>
        <begin position="187"/>
        <end position="215"/>
    </location>
</feature>
<reference evidence="2 3" key="1">
    <citation type="journal article" date="2015" name="Genome Biol. Evol.">
        <title>Comparative Genomics of a Bacterivorous Green Alga Reveals Evolutionary Causalities and Consequences of Phago-Mixotrophic Mode of Nutrition.</title>
        <authorList>
            <person name="Burns J.A."/>
            <person name="Paasch A."/>
            <person name="Narechania A."/>
            <person name="Kim E."/>
        </authorList>
    </citation>
    <scope>NUCLEOTIDE SEQUENCE [LARGE SCALE GENOMIC DNA]</scope>
    <source>
        <strain evidence="2 3">PLY_AMNH</strain>
    </source>
</reference>
<feature type="region of interest" description="Disordered" evidence="1">
    <location>
        <begin position="256"/>
        <end position="309"/>
    </location>
</feature>
<sequence>MGMLGAPWASCPTGWLRFPTFLLTSVPRDDLAYRRQVVLNDNGSVLWKFVLMGTWEPPTLHETDVRCVQGAWPYIVVGSDGSLRRWERQLGCGWYLADATRPKEPVQPFDVNERASARAGAAARHAALLASMAEEYKGIPYMGRRRPSMNEEPSIDPTVGGQAGGSGAGEIPAVNNVTKDIEITYVDCDPSDDEPASPAYSPSSPEYCPTSPSDSGAVVPDAPVCMVKDCARCAQNRGATVAVDPILETSIEHPAAETMTGGAEEARGLIVDPPTSSDNDTDVAPRRMPKRRRKNVAPNRAKYPLAKYP</sequence>
<feature type="compositionally biased region" description="Low complexity" evidence="1">
    <location>
        <begin position="196"/>
        <end position="209"/>
    </location>
</feature>
<name>A0AAE0GKH5_9CHLO</name>
<gene>
    <name evidence="2" type="ORF">CYMTET_12467</name>
</gene>
<protein>
    <submittedName>
        <fullName evidence="2">Uncharacterized protein</fullName>
    </submittedName>
</protein>
<feature type="region of interest" description="Disordered" evidence="1">
    <location>
        <begin position="148"/>
        <end position="174"/>
    </location>
</feature>
<evidence type="ECO:0000256" key="1">
    <source>
        <dbReference type="SAM" id="MobiDB-lite"/>
    </source>
</evidence>
<evidence type="ECO:0000313" key="3">
    <source>
        <dbReference type="Proteomes" id="UP001190700"/>
    </source>
</evidence>
<proteinExistence type="predicted"/>
<accession>A0AAE0GKH5</accession>
<comment type="caution">
    <text evidence="2">The sequence shown here is derived from an EMBL/GenBank/DDBJ whole genome shotgun (WGS) entry which is preliminary data.</text>
</comment>
<dbReference type="Proteomes" id="UP001190700">
    <property type="component" value="Unassembled WGS sequence"/>
</dbReference>
<dbReference type="EMBL" id="LGRX02004745">
    <property type="protein sequence ID" value="KAK3279657.1"/>
    <property type="molecule type" value="Genomic_DNA"/>
</dbReference>
<evidence type="ECO:0000313" key="2">
    <source>
        <dbReference type="EMBL" id="KAK3279657.1"/>
    </source>
</evidence>
<keyword evidence="3" id="KW-1185">Reference proteome</keyword>
<organism evidence="2 3">
    <name type="scientific">Cymbomonas tetramitiformis</name>
    <dbReference type="NCBI Taxonomy" id="36881"/>
    <lineage>
        <taxon>Eukaryota</taxon>
        <taxon>Viridiplantae</taxon>
        <taxon>Chlorophyta</taxon>
        <taxon>Pyramimonadophyceae</taxon>
        <taxon>Pyramimonadales</taxon>
        <taxon>Pyramimonadaceae</taxon>
        <taxon>Cymbomonas</taxon>
    </lineage>
</organism>
<dbReference type="AlphaFoldDB" id="A0AAE0GKH5"/>